<comment type="caution">
    <text evidence="7">The sequence shown here is derived from an EMBL/GenBank/DDBJ whole genome shotgun (WGS) entry which is preliminary data.</text>
</comment>
<evidence type="ECO:0008006" key="9">
    <source>
        <dbReference type="Google" id="ProtNLM"/>
    </source>
</evidence>
<name>A0A2A9DZ50_9MICO</name>
<reference evidence="7 8" key="1">
    <citation type="submission" date="2017-10" db="EMBL/GenBank/DDBJ databases">
        <title>Sequencing the genomes of 1000 actinobacteria strains.</title>
        <authorList>
            <person name="Klenk H.-P."/>
        </authorList>
    </citation>
    <scope>NUCLEOTIDE SEQUENCE [LARGE SCALE GENOMIC DNA]</scope>
    <source>
        <strain evidence="7 8">DSM 21798</strain>
    </source>
</reference>
<evidence type="ECO:0000256" key="3">
    <source>
        <dbReference type="ARBA" id="ARBA00022989"/>
    </source>
</evidence>
<gene>
    <name evidence="7" type="ORF">ATJ78_2164</name>
</gene>
<organism evidence="7 8">
    <name type="scientific">Paramicrobacterium agarici</name>
    <dbReference type="NCBI Taxonomy" id="630514"/>
    <lineage>
        <taxon>Bacteria</taxon>
        <taxon>Bacillati</taxon>
        <taxon>Actinomycetota</taxon>
        <taxon>Actinomycetes</taxon>
        <taxon>Micrococcales</taxon>
        <taxon>Microbacteriaceae</taxon>
        <taxon>Paramicrobacterium</taxon>
    </lineage>
</organism>
<feature type="compositionally biased region" description="Pro residues" evidence="5">
    <location>
        <begin position="1"/>
        <end position="10"/>
    </location>
</feature>
<feature type="compositionally biased region" description="Low complexity" evidence="5">
    <location>
        <begin position="42"/>
        <end position="101"/>
    </location>
</feature>
<dbReference type="Pfam" id="PF09685">
    <property type="entry name" value="MamF_MmsF"/>
    <property type="match status" value="1"/>
</dbReference>
<evidence type="ECO:0000256" key="2">
    <source>
        <dbReference type="ARBA" id="ARBA00022692"/>
    </source>
</evidence>
<evidence type="ECO:0000256" key="4">
    <source>
        <dbReference type="ARBA" id="ARBA00023136"/>
    </source>
</evidence>
<feature type="transmembrane region" description="Helical" evidence="6">
    <location>
        <begin position="183"/>
        <end position="211"/>
    </location>
</feature>
<dbReference type="Proteomes" id="UP000221369">
    <property type="component" value="Unassembled WGS sequence"/>
</dbReference>
<keyword evidence="2 6" id="KW-0812">Transmembrane</keyword>
<dbReference type="InterPro" id="IPR019109">
    <property type="entry name" value="MamF_MmsF"/>
</dbReference>
<evidence type="ECO:0000256" key="6">
    <source>
        <dbReference type="SAM" id="Phobius"/>
    </source>
</evidence>
<evidence type="ECO:0000256" key="5">
    <source>
        <dbReference type="SAM" id="MobiDB-lite"/>
    </source>
</evidence>
<feature type="transmembrane region" description="Helical" evidence="6">
    <location>
        <begin position="153"/>
        <end position="177"/>
    </location>
</feature>
<comment type="subcellular location">
    <subcellularLocation>
        <location evidence="1">Membrane</location>
        <topology evidence="1">Multi-pass membrane protein</topology>
    </subcellularLocation>
</comment>
<accession>A0A2A9DZ50</accession>
<keyword evidence="8" id="KW-1185">Reference proteome</keyword>
<feature type="region of interest" description="Disordered" evidence="5">
    <location>
        <begin position="1"/>
        <end position="101"/>
    </location>
</feature>
<dbReference type="RefSeq" id="WP_098407581.1">
    <property type="nucleotide sequence ID" value="NZ_PDJE01000001.1"/>
</dbReference>
<evidence type="ECO:0000313" key="8">
    <source>
        <dbReference type="Proteomes" id="UP000221369"/>
    </source>
</evidence>
<dbReference type="AlphaFoldDB" id="A0A2A9DZ50"/>
<feature type="transmembrane region" description="Helical" evidence="6">
    <location>
        <begin position="110"/>
        <end position="132"/>
    </location>
</feature>
<evidence type="ECO:0000313" key="7">
    <source>
        <dbReference type="EMBL" id="PFG31209.1"/>
    </source>
</evidence>
<keyword evidence="3 6" id="KW-1133">Transmembrane helix</keyword>
<proteinExistence type="predicted"/>
<keyword evidence="4 6" id="KW-0472">Membrane</keyword>
<dbReference type="EMBL" id="PDJE01000001">
    <property type="protein sequence ID" value="PFG31209.1"/>
    <property type="molecule type" value="Genomic_DNA"/>
</dbReference>
<evidence type="ECO:0000256" key="1">
    <source>
        <dbReference type="ARBA" id="ARBA00004141"/>
    </source>
</evidence>
<protein>
    <recommendedName>
        <fullName evidence="9">Tic20 family protein</fullName>
    </recommendedName>
</protein>
<sequence length="229" mass="25280">MTDPNAPQPADPNQQPNTHGQPSQTPPQQPEYGQQPQPPQYGQPQQPQYGQQQPPQYGQQPPQQGQQPYGQQPPQYGQQPPHQGQQPYGQPQYAQAPGAQPLTPQDDKMWAMWSHFGGVLAILPSLIIYLVFKDRGPFVRQEAKEALNWQITFLIVSIAWGIIIGILSGIVVTSMIAGGSFAAIGGISALFSLLSWLPYILNLIFSIIGGVKVKGGQPYRYPVNFRFIK</sequence>